<evidence type="ECO:0000313" key="2">
    <source>
        <dbReference type="EMBL" id="MFI7589823.1"/>
    </source>
</evidence>
<sequence>MVLLPGPKHPITVVPSPTRVVVRVGDTVLADSRQALVLREADYAPVAYIPRADVDLTALERSDQTSYCPFKGEAAYFSVPSAGERGTDAVWTYEEPYEAVSQIKDHVAFYPNRVDAIEYLPLD</sequence>
<evidence type="ECO:0000313" key="3">
    <source>
        <dbReference type="Proteomes" id="UP001612915"/>
    </source>
</evidence>
<accession>A0ABW8AV05</accession>
<gene>
    <name evidence="2" type="ORF">ACIB24_22360</name>
</gene>
<dbReference type="PANTHER" id="PTHR34310:SF9">
    <property type="entry name" value="BLR5716 PROTEIN"/>
    <property type="match status" value="1"/>
</dbReference>
<dbReference type="InterPro" id="IPR038694">
    <property type="entry name" value="DUF427_sf"/>
</dbReference>
<comment type="caution">
    <text evidence="2">The sequence shown here is derived from an EMBL/GenBank/DDBJ whole genome shotgun (WGS) entry which is preliminary data.</text>
</comment>
<dbReference type="Proteomes" id="UP001612915">
    <property type="component" value="Unassembled WGS sequence"/>
</dbReference>
<dbReference type="EMBL" id="JBITLV010000010">
    <property type="protein sequence ID" value="MFI7589823.1"/>
    <property type="molecule type" value="Genomic_DNA"/>
</dbReference>
<name>A0ABW8AV05_9ACTN</name>
<keyword evidence="3" id="KW-1185">Reference proteome</keyword>
<dbReference type="RefSeq" id="WP_398284488.1">
    <property type="nucleotide sequence ID" value="NZ_JBITLV010000010.1"/>
</dbReference>
<protein>
    <submittedName>
        <fullName evidence="2">DUF427 domain-containing protein</fullName>
    </submittedName>
</protein>
<dbReference type="Pfam" id="PF04248">
    <property type="entry name" value="NTP_transf_9"/>
    <property type="match status" value="1"/>
</dbReference>
<reference evidence="2 3" key="1">
    <citation type="submission" date="2024-10" db="EMBL/GenBank/DDBJ databases">
        <title>The Natural Products Discovery Center: Release of the First 8490 Sequenced Strains for Exploring Actinobacteria Biosynthetic Diversity.</title>
        <authorList>
            <person name="Kalkreuter E."/>
            <person name="Kautsar S.A."/>
            <person name="Yang D."/>
            <person name="Bader C.D."/>
            <person name="Teijaro C.N."/>
            <person name="Fluegel L."/>
            <person name="Davis C.M."/>
            <person name="Simpson J.R."/>
            <person name="Lauterbach L."/>
            <person name="Steele A.D."/>
            <person name="Gui C."/>
            <person name="Meng S."/>
            <person name="Li G."/>
            <person name="Viehrig K."/>
            <person name="Ye F."/>
            <person name="Su P."/>
            <person name="Kiefer A.F."/>
            <person name="Nichols A."/>
            <person name="Cepeda A.J."/>
            <person name="Yan W."/>
            <person name="Fan B."/>
            <person name="Jiang Y."/>
            <person name="Adhikari A."/>
            <person name="Zheng C.-J."/>
            <person name="Schuster L."/>
            <person name="Cowan T.M."/>
            <person name="Smanski M.J."/>
            <person name="Chevrette M.G."/>
            <person name="De Carvalho L.P.S."/>
            <person name="Shen B."/>
        </authorList>
    </citation>
    <scope>NUCLEOTIDE SEQUENCE [LARGE SCALE GENOMIC DNA]</scope>
    <source>
        <strain evidence="2 3">NPDC049639</strain>
    </source>
</reference>
<dbReference type="PANTHER" id="PTHR34310">
    <property type="entry name" value="DUF427 DOMAIN PROTEIN (AFU_ORTHOLOGUE AFUA_3G02220)"/>
    <property type="match status" value="1"/>
</dbReference>
<organism evidence="2 3">
    <name type="scientific">Spongisporangium articulatum</name>
    <dbReference type="NCBI Taxonomy" id="3362603"/>
    <lineage>
        <taxon>Bacteria</taxon>
        <taxon>Bacillati</taxon>
        <taxon>Actinomycetota</taxon>
        <taxon>Actinomycetes</taxon>
        <taxon>Kineosporiales</taxon>
        <taxon>Kineosporiaceae</taxon>
        <taxon>Spongisporangium</taxon>
    </lineage>
</organism>
<dbReference type="Gene3D" id="2.170.150.40">
    <property type="entry name" value="Domain of unknown function (DUF427)"/>
    <property type="match status" value="1"/>
</dbReference>
<dbReference type="InterPro" id="IPR007361">
    <property type="entry name" value="DUF427"/>
</dbReference>
<proteinExistence type="predicted"/>
<feature type="domain" description="DUF427" evidence="1">
    <location>
        <begin position="20"/>
        <end position="111"/>
    </location>
</feature>
<evidence type="ECO:0000259" key="1">
    <source>
        <dbReference type="Pfam" id="PF04248"/>
    </source>
</evidence>